<proteinExistence type="predicted"/>
<sequence>MDTSARMDIAGINAASAEIEALTPQLEDAGFDWGFFSEACKDAAE</sequence>
<accession>A0A7K1UKI6</accession>
<name>A0A7K1UKI6_9MICC</name>
<keyword evidence="2" id="KW-1185">Reference proteome</keyword>
<comment type="caution">
    <text evidence="1">The sequence shown here is derived from an EMBL/GenBank/DDBJ whole genome shotgun (WGS) entry which is preliminary data.</text>
</comment>
<evidence type="ECO:0000313" key="1">
    <source>
        <dbReference type="EMBL" id="MVT26998.1"/>
    </source>
</evidence>
<gene>
    <name evidence="1" type="ORF">GNZ21_11615</name>
</gene>
<evidence type="ECO:0000313" key="2">
    <source>
        <dbReference type="Proteomes" id="UP000460157"/>
    </source>
</evidence>
<protein>
    <submittedName>
        <fullName evidence="1">Uncharacterized protein</fullName>
    </submittedName>
</protein>
<dbReference type="AlphaFoldDB" id="A0A7K1UKI6"/>
<reference evidence="1 2" key="1">
    <citation type="submission" date="2019-12" db="EMBL/GenBank/DDBJ databases">
        <title>Nesterenkonia muleiensis sp. nov., a novel actinobacterium isolated from sap of Populus euphratica.</title>
        <authorList>
            <person name="Wang R."/>
        </authorList>
    </citation>
    <scope>NUCLEOTIDE SEQUENCE [LARGE SCALE GENOMIC DNA]</scope>
    <source>
        <strain evidence="1 2">F10</strain>
    </source>
</reference>
<dbReference type="RefSeq" id="WP_157324529.1">
    <property type="nucleotide sequence ID" value="NZ_BMFX01000057.1"/>
</dbReference>
<dbReference type="EMBL" id="WRPM01000083">
    <property type="protein sequence ID" value="MVT26998.1"/>
    <property type="molecule type" value="Genomic_DNA"/>
</dbReference>
<organism evidence="1 2">
    <name type="scientific">Nesterenkonia alkaliphila</name>
    <dbReference type="NCBI Taxonomy" id="1463631"/>
    <lineage>
        <taxon>Bacteria</taxon>
        <taxon>Bacillati</taxon>
        <taxon>Actinomycetota</taxon>
        <taxon>Actinomycetes</taxon>
        <taxon>Micrococcales</taxon>
        <taxon>Micrococcaceae</taxon>
        <taxon>Nesterenkonia</taxon>
    </lineage>
</organism>
<dbReference type="Proteomes" id="UP000460157">
    <property type="component" value="Unassembled WGS sequence"/>
</dbReference>